<dbReference type="EMBL" id="JARBJD010000349">
    <property type="protein sequence ID" value="KAK2943396.1"/>
    <property type="molecule type" value="Genomic_DNA"/>
</dbReference>
<feature type="compositionally biased region" description="Basic and acidic residues" evidence="1">
    <location>
        <begin position="63"/>
        <end position="82"/>
    </location>
</feature>
<dbReference type="Proteomes" id="UP001281761">
    <property type="component" value="Unassembled WGS sequence"/>
</dbReference>
<feature type="region of interest" description="Disordered" evidence="1">
    <location>
        <begin position="1"/>
        <end position="23"/>
    </location>
</feature>
<evidence type="ECO:0000256" key="1">
    <source>
        <dbReference type="SAM" id="MobiDB-lite"/>
    </source>
</evidence>
<reference evidence="2 4" key="1">
    <citation type="journal article" date="2022" name="bioRxiv">
        <title>Genomics of Preaxostyla Flagellates Illuminates Evolutionary Transitions and the Path Towards Mitochondrial Loss.</title>
        <authorList>
            <person name="Novak L.V.F."/>
            <person name="Treitli S.C."/>
            <person name="Pyrih J."/>
            <person name="Halakuc P."/>
            <person name="Pipaliya S.V."/>
            <person name="Vacek V."/>
            <person name="Brzon O."/>
            <person name="Soukal P."/>
            <person name="Eme L."/>
            <person name="Dacks J.B."/>
            <person name="Karnkowska A."/>
            <person name="Elias M."/>
            <person name="Hampl V."/>
        </authorList>
    </citation>
    <scope>NUCLEOTIDE SEQUENCE [LARGE SCALE GENOMIC DNA]</scope>
    <source>
        <strain evidence="2">NAU3</strain>
        <tissue evidence="2">Gut</tissue>
    </source>
</reference>
<dbReference type="EMBL" id="JARBJD010000679">
    <property type="protein sequence ID" value="KAK2940386.1"/>
    <property type="molecule type" value="Genomic_DNA"/>
</dbReference>
<evidence type="ECO:0000313" key="4">
    <source>
        <dbReference type="Proteomes" id="UP001281761"/>
    </source>
</evidence>
<gene>
    <name evidence="3" type="ORF">BLNAU_21706</name>
    <name evidence="2" type="ORF">BLNAU_24697</name>
</gene>
<proteinExistence type="predicted"/>
<comment type="caution">
    <text evidence="2">The sequence shown here is derived from an EMBL/GenBank/DDBJ whole genome shotgun (WGS) entry which is preliminary data.</text>
</comment>
<sequence length="89" mass="9613">MAILEPCPVTTHTLPLASAPPSPHSLWRELRLTASKSTHTEARICTSSSLSPLVTLPAMPDTGTERDGSESDRTRRIAEAAHSHTVWGK</sequence>
<evidence type="ECO:0000313" key="3">
    <source>
        <dbReference type="EMBL" id="KAK2943396.1"/>
    </source>
</evidence>
<organism evidence="2 4">
    <name type="scientific">Blattamonas nauphoetae</name>
    <dbReference type="NCBI Taxonomy" id="2049346"/>
    <lineage>
        <taxon>Eukaryota</taxon>
        <taxon>Metamonada</taxon>
        <taxon>Preaxostyla</taxon>
        <taxon>Oxymonadida</taxon>
        <taxon>Blattamonas</taxon>
    </lineage>
</organism>
<keyword evidence="4" id="KW-1185">Reference proteome</keyword>
<accession>A0ABQ9WLP5</accession>
<feature type="region of interest" description="Disordered" evidence="1">
    <location>
        <begin position="51"/>
        <end position="89"/>
    </location>
</feature>
<name>A0ABQ9WLP5_9EUKA</name>
<evidence type="ECO:0000313" key="2">
    <source>
        <dbReference type="EMBL" id="KAK2940386.1"/>
    </source>
</evidence>
<protein>
    <submittedName>
        <fullName evidence="2">Uncharacterized protein</fullName>
    </submittedName>
</protein>